<reference evidence="2" key="2">
    <citation type="submission" date="2015-01" db="EMBL/GenBank/DDBJ databases">
        <title>Evolutionary Origins and Diversification of the Mycorrhizal Mutualists.</title>
        <authorList>
            <consortium name="DOE Joint Genome Institute"/>
            <consortium name="Mycorrhizal Genomics Consortium"/>
            <person name="Kohler A."/>
            <person name="Kuo A."/>
            <person name="Nagy L.G."/>
            <person name="Floudas D."/>
            <person name="Copeland A."/>
            <person name="Barry K.W."/>
            <person name="Cichocki N."/>
            <person name="Veneault-Fourrey C."/>
            <person name="LaButti K."/>
            <person name="Lindquist E.A."/>
            <person name="Lipzen A."/>
            <person name="Lundell T."/>
            <person name="Morin E."/>
            <person name="Murat C."/>
            <person name="Riley R."/>
            <person name="Ohm R."/>
            <person name="Sun H."/>
            <person name="Tunlid A."/>
            <person name="Henrissat B."/>
            <person name="Grigoriev I.V."/>
            <person name="Hibbett D.S."/>
            <person name="Martin F."/>
        </authorList>
    </citation>
    <scope>NUCLEOTIDE SEQUENCE [LARGE SCALE GENOMIC DNA]</scope>
    <source>
        <strain evidence="2">h7</strain>
    </source>
</reference>
<protein>
    <submittedName>
        <fullName evidence="1">Uncharacterized protein</fullName>
    </submittedName>
</protein>
<gene>
    <name evidence="1" type="ORF">M413DRAFT_141508</name>
</gene>
<accession>A0A0C3BZE3</accession>
<evidence type="ECO:0000313" key="1">
    <source>
        <dbReference type="EMBL" id="KIM41955.1"/>
    </source>
</evidence>
<sequence>MTMQAVKNVVGTDKITCRHLPWQKSADKHLVSWPCNLDSGWMRSSERLPPLKLTISSKINICHRYLLYLYARISPYGHLETTTVGRDVLAGTEGIQSCRPTSVDQLAYHHMKWPRRREVQALARIRSRVPPYFLNLSSTVAGDMAS</sequence>
<organism evidence="1 2">
    <name type="scientific">Hebeloma cylindrosporum</name>
    <dbReference type="NCBI Taxonomy" id="76867"/>
    <lineage>
        <taxon>Eukaryota</taxon>
        <taxon>Fungi</taxon>
        <taxon>Dikarya</taxon>
        <taxon>Basidiomycota</taxon>
        <taxon>Agaricomycotina</taxon>
        <taxon>Agaricomycetes</taxon>
        <taxon>Agaricomycetidae</taxon>
        <taxon>Agaricales</taxon>
        <taxon>Agaricineae</taxon>
        <taxon>Hymenogastraceae</taxon>
        <taxon>Hebeloma</taxon>
    </lineage>
</organism>
<proteinExistence type="predicted"/>
<keyword evidence="2" id="KW-1185">Reference proteome</keyword>
<reference evidence="1 2" key="1">
    <citation type="submission" date="2014-04" db="EMBL/GenBank/DDBJ databases">
        <authorList>
            <consortium name="DOE Joint Genome Institute"/>
            <person name="Kuo A."/>
            <person name="Gay G."/>
            <person name="Dore J."/>
            <person name="Kohler A."/>
            <person name="Nagy L.G."/>
            <person name="Floudas D."/>
            <person name="Copeland A."/>
            <person name="Barry K.W."/>
            <person name="Cichocki N."/>
            <person name="Veneault-Fourrey C."/>
            <person name="LaButti K."/>
            <person name="Lindquist E.A."/>
            <person name="Lipzen A."/>
            <person name="Lundell T."/>
            <person name="Morin E."/>
            <person name="Murat C."/>
            <person name="Sun H."/>
            <person name="Tunlid A."/>
            <person name="Henrissat B."/>
            <person name="Grigoriev I.V."/>
            <person name="Hibbett D.S."/>
            <person name="Martin F."/>
            <person name="Nordberg H.P."/>
            <person name="Cantor M.N."/>
            <person name="Hua S.X."/>
        </authorList>
    </citation>
    <scope>NUCLEOTIDE SEQUENCE [LARGE SCALE GENOMIC DNA]</scope>
    <source>
        <strain evidence="2">h7</strain>
    </source>
</reference>
<dbReference type="AlphaFoldDB" id="A0A0C3BZE3"/>
<evidence type="ECO:0000313" key="2">
    <source>
        <dbReference type="Proteomes" id="UP000053424"/>
    </source>
</evidence>
<dbReference type="Proteomes" id="UP000053424">
    <property type="component" value="Unassembled WGS sequence"/>
</dbReference>
<dbReference type="HOGENOM" id="CLU_1777678_0_0_1"/>
<name>A0A0C3BZE3_HEBCY</name>
<dbReference type="EMBL" id="KN831779">
    <property type="protein sequence ID" value="KIM41955.1"/>
    <property type="molecule type" value="Genomic_DNA"/>
</dbReference>